<evidence type="ECO:0000256" key="1">
    <source>
        <dbReference type="ARBA" id="ARBA00008683"/>
    </source>
</evidence>
<protein>
    <submittedName>
        <fullName evidence="7">Putative signal peptide peptidase SppA</fullName>
        <ecNumber evidence="7">3.4.21.-</ecNumber>
    </submittedName>
    <submittedName>
        <fullName evidence="8">S49 family peptidase</fullName>
    </submittedName>
</protein>
<evidence type="ECO:0000259" key="6">
    <source>
        <dbReference type="Pfam" id="PF01343"/>
    </source>
</evidence>
<dbReference type="Gene3D" id="3.90.226.10">
    <property type="entry name" value="2-enoyl-CoA Hydratase, Chain A, domain 1"/>
    <property type="match status" value="1"/>
</dbReference>
<dbReference type="InterPro" id="IPR001907">
    <property type="entry name" value="ClpP"/>
</dbReference>
<evidence type="ECO:0000256" key="4">
    <source>
        <dbReference type="ARBA" id="ARBA00022825"/>
    </source>
</evidence>
<dbReference type="Gene3D" id="6.20.330.10">
    <property type="match status" value="1"/>
</dbReference>
<keyword evidence="5" id="KW-1133">Transmembrane helix</keyword>
<dbReference type="SUPFAM" id="SSF52096">
    <property type="entry name" value="ClpP/crotonase"/>
    <property type="match status" value="1"/>
</dbReference>
<reference evidence="8" key="2">
    <citation type="journal article" date="2016" name="Genome Announc.">
        <title>Draft Genome Sequences of Two Novel Amoeba-Resistant Intranuclear Bacteria, 'Candidatus Berkiella cookevillensis' and 'Candidatus Berkiella aquae'.</title>
        <authorList>
            <person name="Mehari Y.T."/>
            <person name="Arivett B.A."/>
            <person name="Farone A.L."/>
            <person name="Gunderson J.H."/>
            <person name="Farone M.B."/>
        </authorList>
    </citation>
    <scope>NUCLEOTIDE SEQUENCE</scope>
    <source>
        <strain evidence="8">HT99</strain>
    </source>
</reference>
<evidence type="ECO:0000256" key="5">
    <source>
        <dbReference type="SAM" id="Phobius"/>
    </source>
</evidence>
<dbReference type="PANTHER" id="PTHR42987:SF8">
    <property type="entry name" value="PROTEINASE"/>
    <property type="match status" value="1"/>
</dbReference>
<organism evidence="7">
    <name type="scientific">Candidatus Berkiella aquae</name>
    <dbReference type="NCBI Taxonomy" id="295108"/>
    <lineage>
        <taxon>Bacteria</taxon>
        <taxon>Pseudomonadati</taxon>
        <taxon>Pseudomonadota</taxon>
        <taxon>Gammaproteobacteria</taxon>
        <taxon>Candidatus Berkiellales</taxon>
        <taxon>Candidatus Berkiellaceae</taxon>
        <taxon>Candidatus Berkiella</taxon>
    </lineage>
</organism>
<dbReference type="InterPro" id="IPR002142">
    <property type="entry name" value="Peptidase_S49"/>
</dbReference>
<dbReference type="InterPro" id="IPR029045">
    <property type="entry name" value="ClpP/crotonase-like_dom_sf"/>
</dbReference>
<gene>
    <name evidence="7" type="primary">sppA</name>
    <name evidence="7" type="ORF">HT99x_00399</name>
    <name evidence="8" type="ORF">HT99x_010100</name>
</gene>
<sequence>MQDQVEKSPQWERDVLEKALTASVTEHRRSRRWSIFFKLIILAYVIFLTTAWYQGKAKPVLKDHVALIDVIGTIGQGQEVDADQVATSLHRAFNEPKVKGIILRINSPGGTPVQSAYIYDELKRQRALHPDKKVYAVAVDICASGAYYVAAGADQIYANKSSIIGSIGVLMPGFGFVDIMKKVGVEQRSMSAGKNKLFMDPFSPVKPEQVEFTQALLDDVHSHFINAVKEGRGSRLKPNNEVFTGLFWTGDKALEMGLIDGIGSSGFVAREVIGVNEVIDYTTSHSLLDRLASRIGSSFSKQLSSELGISSYSLR</sequence>
<evidence type="ECO:0000313" key="9">
    <source>
        <dbReference type="Proteomes" id="UP000051497"/>
    </source>
</evidence>
<keyword evidence="5" id="KW-0472">Membrane</keyword>
<accession>A0A0Q9YZ64</accession>
<feature type="transmembrane region" description="Helical" evidence="5">
    <location>
        <begin position="35"/>
        <end position="53"/>
    </location>
</feature>
<comment type="similarity">
    <text evidence="1">Belongs to the peptidase S49 family.</text>
</comment>
<comment type="caution">
    <text evidence="7">The sequence shown here is derived from an EMBL/GenBank/DDBJ whole genome shotgun (WGS) entry which is preliminary data.</text>
</comment>
<dbReference type="GO" id="GO:0004176">
    <property type="term" value="F:ATP-dependent peptidase activity"/>
    <property type="evidence" value="ECO:0007669"/>
    <property type="project" value="InterPro"/>
</dbReference>
<dbReference type="Proteomes" id="UP000051497">
    <property type="component" value="Unassembled WGS sequence"/>
</dbReference>
<evidence type="ECO:0000256" key="3">
    <source>
        <dbReference type="ARBA" id="ARBA00022801"/>
    </source>
</evidence>
<dbReference type="CDD" id="cd07023">
    <property type="entry name" value="S49_Sppa_N_C"/>
    <property type="match status" value="1"/>
</dbReference>
<dbReference type="EMBL" id="LKAJ01000001">
    <property type="protein sequence ID" value="KRG22858.1"/>
    <property type="molecule type" value="Genomic_DNA"/>
</dbReference>
<dbReference type="GO" id="GO:0004252">
    <property type="term" value="F:serine-type endopeptidase activity"/>
    <property type="evidence" value="ECO:0007669"/>
    <property type="project" value="InterPro"/>
</dbReference>
<dbReference type="EMBL" id="LKAJ02000001">
    <property type="protein sequence ID" value="MCS5711782.1"/>
    <property type="molecule type" value="Genomic_DNA"/>
</dbReference>
<keyword evidence="4" id="KW-0720">Serine protease</keyword>
<dbReference type="InterPro" id="IPR047272">
    <property type="entry name" value="S49_SppA_C"/>
</dbReference>
<keyword evidence="2" id="KW-0645">Protease</keyword>
<dbReference type="PANTHER" id="PTHR42987">
    <property type="entry name" value="PEPTIDASE S49"/>
    <property type="match status" value="1"/>
</dbReference>
<dbReference type="STRING" id="295108.HT99x_00399"/>
<name>A0A0Q9YZ64_9GAMM</name>
<dbReference type="AlphaFoldDB" id="A0A0Q9YZ64"/>
<dbReference type="EC" id="3.4.21.-" evidence="7"/>
<dbReference type="OrthoDB" id="9764363at2"/>
<keyword evidence="5" id="KW-0812">Transmembrane</keyword>
<dbReference type="PATRIC" id="fig|1590043.3.peg.401"/>
<dbReference type="PRINTS" id="PR00127">
    <property type="entry name" value="CLPPROTEASEP"/>
</dbReference>
<evidence type="ECO:0000313" key="8">
    <source>
        <dbReference type="EMBL" id="MCS5711782.1"/>
    </source>
</evidence>
<dbReference type="GO" id="GO:0006508">
    <property type="term" value="P:proteolysis"/>
    <property type="evidence" value="ECO:0007669"/>
    <property type="project" value="UniProtKB-KW"/>
</dbReference>
<evidence type="ECO:0000313" key="7">
    <source>
        <dbReference type="EMBL" id="KRG22858.1"/>
    </source>
</evidence>
<keyword evidence="3 7" id="KW-0378">Hydrolase</keyword>
<reference evidence="7" key="1">
    <citation type="submission" date="2015-09" db="EMBL/GenBank/DDBJ databases">
        <title>Draft Genome Sequences of Two Novel Amoeba-resistant Intranuclear Bacteria, Candidatus Berkiella cookevillensis and Candidatus Berkiella aquae.</title>
        <authorList>
            <person name="Mehari Y.T."/>
            <person name="Arivett B.A."/>
            <person name="Farone A.L."/>
            <person name="Gunderson J.H."/>
            <person name="Farone M.B."/>
        </authorList>
    </citation>
    <scope>NUCLEOTIDE SEQUENCE [LARGE SCALE GENOMIC DNA]</scope>
    <source>
        <strain evidence="7">HT99</strain>
    </source>
</reference>
<reference evidence="8" key="3">
    <citation type="submission" date="2021-06" db="EMBL/GenBank/DDBJ databases">
        <title>Genomic Description and Analysis of Intracellular Bacteria, Candidatus Berkiella cookevillensis and Candidatus Berkiella aquae.</title>
        <authorList>
            <person name="Kidane D.T."/>
            <person name="Mehari Y.T."/>
            <person name="Rice F.C."/>
            <person name="Arivett B.A."/>
            <person name="Farone A.L."/>
            <person name="Berk S.G."/>
            <person name="Farone M.B."/>
        </authorList>
    </citation>
    <scope>NUCLEOTIDE SEQUENCE</scope>
    <source>
        <strain evidence="8">HT99</strain>
    </source>
</reference>
<evidence type="ECO:0000256" key="2">
    <source>
        <dbReference type="ARBA" id="ARBA00022670"/>
    </source>
</evidence>
<keyword evidence="9" id="KW-1185">Reference proteome</keyword>
<dbReference type="Pfam" id="PF01343">
    <property type="entry name" value="Peptidase_S49"/>
    <property type="match status" value="1"/>
</dbReference>
<proteinExistence type="inferred from homology"/>
<feature type="domain" description="Peptidase S49" evidence="6">
    <location>
        <begin position="130"/>
        <end position="265"/>
    </location>
</feature>
<dbReference type="RefSeq" id="WP_075065032.1">
    <property type="nucleotide sequence ID" value="NZ_LKAJ02000001.1"/>
</dbReference>